<keyword evidence="2" id="KW-0560">Oxidoreductase</keyword>
<dbReference type="InterPro" id="IPR039650">
    <property type="entry name" value="HdrA-like"/>
</dbReference>
<evidence type="ECO:0000256" key="1">
    <source>
        <dbReference type="ARBA" id="ARBA00022723"/>
    </source>
</evidence>
<protein>
    <recommendedName>
        <fullName evidence="6">FAD-dependent oxidoreductase</fullName>
    </recommendedName>
</protein>
<dbReference type="AlphaFoldDB" id="X1MI13"/>
<sequence length="280" mass="30727">QAILAKRVIDATGDADIAYHSGVPFRKSPKNELMEVTVNYGCSGINIGKFLMYVYLNPGSIGDWGDTSGKEDSSFSTYLVEPFNKAKEAGEIPKDVNIESFWTNYTDAGEITSFNGIHMTDIDPTDVWDLTKAEIEGRKRVMWAVEALKKYTPGFKKARLRTIGASLGTRESRKIIGEYEITENDVRNEGRFDDSIGICPEFIDGYGIAIMPTSGRYFQVPYGIIVPQKVENLLVVGRCVAGDKISHAATRQMCCCTVTGQGAGVAAAISYKDVVSCRDV</sequence>
<reference evidence="5" key="1">
    <citation type="journal article" date="2014" name="Front. Microbiol.">
        <title>High frequency of phylogenetically diverse reductive dehalogenase-homologous genes in deep subseafloor sedimentary metagenomes.</title>
        <authorList>
            <person name="Kawai M."/>
            <person name="Futagami T."/>
            <person name="Toyoda A."/>
            <person name="Takaki Y."/>
            <person name="Nishi S."/>
            <person name="Hori S."/>
            <person name="Arai W."/>
            <person name="Tsubouchi T."/>
            <person name="Morono Y."/>
            <person name="Uchiyama I."/>
            <person name="Ito T."/>
            <person name="Fujiyama A."/>
            <person name="Inagaki F."/>
            <person name="Takami H."/>
        </authorList>
    </citation>
    <scope>NUCLEOTIDE SEQUENCE</scope>
    <source>
        <strain evidence="5">Expedition CK06-06</strain>
    </source>
</reference>
<evidence type="ECO:0000256" key="4">
    <source>
        <dbReference type="ARBA" id="ARBA00023014"/>
    </source>
</evidence>
<gene>
    <name evidence="5" type="ORF">S06H3_30803</name>
</gene>
<keyword evidence="3" id="KW-0408">Iron</keyword>
<evidence type="ECO:0000256" key="2">
    <source>
        <dbReference type="ARBA" id="ARBA00023002"/>
    </source>
</evidence>
<evidence type="ECO:0000313" key="5">
    <source>
        <dbReference type="EMBL" id="GAI31292.1"/>
    </source>
</evidence>
<dbReference type="PANTHER" id="PTHR43498">
    <property type="entry name" value="FERREDOXIN:COB-COM HETERODISULFIDE REDUCTASE SUBUNIT A"/>
    <property type="match status" value="1"/>
</dbReference>
<evidence type="ECO:0008006" key="6">
    <source>
        <dbReference type="Google" id="ProtNLM"/>
    </source>
</evidence>
<dbReference type="Pfam" id="PF12831">
    <property type="entry name" value="FAD_oxidored"/>
    <property type="match status" value="1"/>
</dbReference>
<keyword evidence="1" id="KW-0479">Metal-binding</keyword>
<organism evidence="5">
    <name type="scientific">marine sediment metagenome</name>
    <dbReference type="NCBI Taxonomy" id="412755"/>
    <lineage>
        <taxon>unclassified sequences</taxon>
        <taxon>metagenomes</taxon>
        <taxon>ecological metagenomes</taxon>
    </lineage>
</organism>
<evidence type="ECO:0000256" key="3">
    <source>
        <dbReference type="ARBA" id="ARBA00023004"/>
    </source>
</evidence>
<feature type="non-terminal residue" evidence="5">
    <location>
        <position position="1"/>
    </location>
</feature>
<dbReference type="GO" id="GO:0046872">
    <property type="term" value="F:metal ion binding"/>
    <property type="evidence" value="ECO:0007669"/>
    <property type="project" value="UniProtKB-KW"/>
</dbReference>
<dbReference type="PANTHER" id="PTHR43498:SF1">
    <property type="entry name" value="COB--COM HETERODISULFIDE REDUCTASE IRON-SULFUR SUBUNIT A"/>
    <property type="match status" value="1"/>
</dbReference>
<accession>X1MI13</accession>
<dbReference type="EMBL" id="BARV01018173">
    <property type="protein sequence ID" value="GAI31292.1"/>
    <property type="molecule type" value="Genomic_DNA"/>
</dbReference>
<keyword evidence="4" id="KW-0411">Iron-sulfur</keyword>
<feature type="non-terminal residue" evidence="5">
    <location>
        <position position="280"/>
    </location>
</feature>
<comment type="caution">
    <text evidence="5">The sequence shown here is derived from an EMBL/GenBank/DDBJ whole genome shotgun (WGS) entry which is preliminary data.</text>
</comment>
<proteinExistence type="predicted"/>
<dbReference type="GO" id="GO:0016491">
    <property type="term" value="F:oxidoreductase activity"/>
    <property type="evidence" value="ECO:0007669"/>
    <property type="project" value="UniProtKB-KW"/>
</dbReference>
<name>X1MI13_9ZZZZ</name>
<dbReference type="GO" id="GO:0051536">
    <property type="term" value="F:iron-sulfur cluster binding"/>
    <property type="evidence" value="ECO:0007669"/>
    <property type="project" value="UniProtKB-KW"/>
</dbReference>